<evidence type="ECO:0000313" key="2">
    <source>
        <dbReference type="Proteomes" id="UP000298493"/>
    </source>
</evidence>
<name>A0A4Z1NZ69_9PEZI</name>
<sequence length="230" mass="25896">MKPLRSSAVEAVKYLTRREAELEAHLSFIHQISDLSTLYLTNLSPDSSWANATPSTIKPFGIDVGQHDGQLSLHDPFFATADNETGPYRELSGIDRVKIEPDDNSERIELVEEQEVDQTRVTSVTPAGPISMMDAIAGVEFNDRSSSVRQPDSKFGGGATQIQVVLSDKNQQIANQTHLIKDLQQNRDSIMAQLQAYYWKIIFKNRVIFQQDVHVSALQRRIEELERRSG</sequence>
<keyword evidence="2" id="KW-1185">Reference proteome</keyword>
<dbReference type="Proteomes" id="UP000298493">
    <property type="component" value="Unassembled WGS sequence"/>
</dbReference>
<reference evidence="1 2" key="1">
    <citation type="submission" date="2019-04" db="EMBL/GenBank/DDBJ databases">
        <title>High contiguity whole genome sequence and gene annotation resource for two Venturia nashicola isolates.</title>
        <authorList>
            <person name="Prokchorchik M."/>
            <person name="Won K."/>
            <person name="Lee Y."/>
            <person name="Choi E.D."/>
            <person name="Segonzac C."/>
            <person name="Sohn K.H."/>
        </authorList>
    </citation>
    <scope>NUCLEOTIDE SEQUENCE [LARGE SCALE GENOMIC DNA]</scope>
    <source>
        <strain evidence="1 2">PRI2</strain>
    </source>
</reference>
<proteinExistence type="predicted"/>
<gene>
    <name evidence="1" type="ORF">E6O75_ATG10133</name>
</gene>
<protein>
    <submittedName>
        <fullName evidence="1">Uncharacterized protein</fullName>
    </submittedName>
</protein>
<accession>A0A4Z1NZ69</accession>
<dbReference type="EMBL" id="SNSC02000030">
    <property type="protein sequence ID" value="TID12994.1"/>
    <property type="molecule type" value="Genomic_DNA"/>
</dbReference>
<organism evidence="1 2">
    <name type="scientific">Venturia nashicola</name>
    <dbReference type="NCBI Taxonomy" id="86259"/>
    <lineage>
        <taxon>Eukaryota</taxon>
        <taxon>Fungi</taxon>
        <taxon>Dikarya</taxon>
        <taxon>Ascomycota</taxon>
        <taxon>Pezizomycotina</taxon>
        <taxon>Dothideomycetes</taxon>
        <taxon>Pleosporomycetidae</taxon>
        <taxon>Venturiales</taxon>
        <taxon>Venturiaceae</taxon>
        <taxon>Venturia</taxon>
    </lineage>
</organism>
<evidence type="ECO:0000313" key="1">
    <source>
        <dbReference type="EMBL" id="TID12994.1"/>
    </source>
</evidence>
<dbReference type="OrthoDB" id="3943665at2759"/>
<dbReference type="AlphaFoldDB" id="A0A4Z1NZ69"/>
<comment type="caution">
    <text evidence="1">The sequence shown here is derived from an EMBL/GenBank/DDBJ whole genome shotgun (WGS) entry which is preliminary data.</text>
</comment>